<dbReference type="EMBL" id="JAUKVY010000002">
    <property type="protein sequence ID" value="MDO1531525.1"/>
    <property type="molecule type" value="Genomic_DNA"/>
</dbReference>
<comment type="caution">
    <text evidence="2">The sequence shown here is derived from an EMBL/GenBank/DDBJ whole genome shotgun (WGS) entry which is preliminary data.</text>
</comment>
<accession>A0ABT8RYN6</accession>
<evidence type="ECO:0000256" key="1">
    <source>
        <dbReference type="SAM" id="Phobius"/>
    </source>
</evidence>
<reference evidence="2" key="1">
    <citation type="submission" date="2023-06" db="EMBL/GenBank/DDBJ databases">
        <authorList>
            <person name="Jiang Y."/>
            <person name="Liu Q."/>
        </authorList>
    </citation>
    <scope>NUCLEOTIDE SEQUENCE</scope>
    <source>
        <strain evidence="2">CGMCC 1.12090</strain>
    </source>
</reference>
<evidence type="ECO:0000313" key="3">
    <source>
        <dbReference type="Proteomes" id="UP001169027"/>
    </source>
</evidence>
<name>A0ABT8RYN6_9BURK</name>
<proteinExistence type="predicted"/>
<protein>
    <submittedName>
        <fullName evidence="2">Uncharacterized protein</fullName>
    </submittedName>
</protein>
<feature type="transmembrane region" description="Helical" evidence="1">
    <location>
        <begin position="34"/>
        <end position="52"/>
    </location>
</feature>
<dbReference type="RefSeq" id="WP_301804455.1">
    <property type="nucleotide sequence ID" value="NZ_JAUJZH010000002.1"/>
</dbReference>
<evidence type="ECO:0000313" key="2">
    <source>
        <dbReference type="EMBL" id="MDO1531525.1"/>
    </source>
</evidence>
<gene>
    <name evidence="2" type="ORF">Q2T77_04415</name>
</gene>
<organism evidence="2 3">
    <name type="scientific">Variovorax ginsengisoli</name>
    <dbReference type="NCBI Taxonomy" id="363844"/>
    <lineage>
        <taxon>Bacteria</taxon>
        <taxon>Pseudomonadati</taxon>
        <taxon>Pseudomonadota</taxon>
        <taxon>Betaproteobacteria</taxon>
        <taxon>Burkholderiales</taxon>
        <taxon>Comamonadaceae</taxon>
        <taxon>Variovorax</taxon>
    </lineage>
</organism>
<keyword evidence="3" id="KW-1185">Reference proteome</keyword>
<keyword evidence="1" id="KW-0472">Membrane</keyword>
<keyword evidence="1" id="KW-1133">Transmembrane helix</keyword>
<keyword evidence="1" id="KW-0812">Transmembrane</keyword>
<sequence>MAAWLDALLDRLDIDVVLLFGDCRKELGNTYWHMAWWAFLYFSIGSLGKPWFPRYAHHRRLALTEAWPWRRSGWRELKYRAAAKSRNPWCATDWGEWLDRSPPRPEKGLATP</sequence>
<dbReference type="Proteomes" id="UP001169027">
    <property type="component" value="Unassembled WGS sequence"/>
</dbReference>